<evidence type="ECO:0000313" key="7">
    <source>
        <dbReference type="Proteomes" id="UP000028878"/>
    </source>
</evidence>
<reference evidence="7" key="2">
    <citation type="submission" date="2014-11" db="EMBL/GenBank/DDBJ databases">
        <title>Draft genome sequence of Hydrogenophaga intermedia S1.</title>
        <authorList>
            <person name="Gan H.M."/>
            <person name="Chew T.H."/>
            <person name="Stolz A."/>
        </authorList>
    </citation>
    <scope>NUCLEOTIDE SEQUENCE [LARGE SCALE GENOMIC DNA]</scope>
    <source>
        <strain evidence="7">S1</strain>
    </source>
</reference>
<keyword evidence="1" id="KW-0560">Oxidoreductase</keyword>
<dbReference type="Proteomes" id="UP000028878">
    <property type="component" value="Unassembled WGS sequence"/>
</dbReference>
<protein>
    <submittedName>
        <fullName evidence="6">2-hydroxy-3-oxopropionate reductase</fullName>
    </submittedName>
</protein>
<dbReference type="AlphaFoldDB" id="A0A1L1PMY8"/>
<dbReference type="Pfam" id="PF03446">
    <property type="entry name" value="NAD_binding_2"/>
    <property type="match status" value="1"/>
</dbReference>
<dbReference type="GO" id="GO:0050661">
    <property type="term" value="F:NADP binding"/>
    <property type="evidence" value="ECO:0007669"/>
    <property type="project" value="InterPro"/>
</dbReference>
<dbReference type="InterPro" id="IPR029154">
    <property type="entry name" value="HIBADH-like_NADP-bd"/>
</dbReference>
<keyword evidence="7" id="KW-1185">Reference proteome</keyword>
<dbReference type="InterPro" id="IPR013328">
    <property type="entry name" value="6PGD_dom2"/>
</dbReference>
<dbReference type="InterPro" id="IPR036291">
    <property type="entry name" value="NAD(P)-bd_dom_sf"/>
</dbReference>
<reference evidence="7" key="1">
    <citation type="submission" date="2014-02" db="EMBL/GenBank/DDBJ databases">
        <authorList>
            <person name="Gan H."/>
        </authorList>
    </citation>
    <scope>NUCLEOTIDE SEQUENCE [LARGE SCALE GENOMIC DNA]</scope>
    <source>
        <strain evidence="7">S1</strain>
    </source>
</reference>
<dbReference type="RefSeq" id="WP_081921883.1">
    <property type="nucleotide sequence ID" value="NZ_CCAE010000005.1"/>
</dbReference>
<dbReference type="GO" id="GO:0051287">
    <property type="term" value="F:NAD binding"/>
    <property type="evidence" value="ECO:0007669"/>
    <property type="project" value="InterPro"/>
</dbReference>
<dbReference type="PANTHER" id="PTHR43060:SF15">
    <property type="entry name" value="3-HYDROXYISOBUTYRATE DEHYDROGENASE-LIKE 1, MITOCHONDRIAL-RELATED"/>
    <property type="match status" value="1"/>
</dbReference>
<dbReference type="GO" id="GO:0016491">
    <property type="term" value="F:oxidoreductase activity"/>
    <property type="evidence" value="ECO:0007669"/>
    <property type="project" value="UniProtKB-KW"/>
</dbReference>
<accession>A0A1L1PMY8</accession>
<organism evidence="6 7">
    <name type="scientific">Hydrogenophaga intermedia</name>
    <dbReference type="NCBI Taxonomy" id="65786"/>
    <lineage>
        <taxon>Bacteria</taxon>
        <taxon>Pseudomonadati</taxon>
        <taxon>Pseudomonadota</taxon>
        <taxon>Betaproteobacteria</taxon>
        <taxon>Burkholderiales</taxon>
        <taxon>Comamonadaceae</taxon>
        <taxon>Hydrogenophaga</taxon>
    </lineage>
</organism>
<keyword evidence="2" id="KW-0520">NAD</keyword>
<feature type="domain" description="6-phosphogluconate dehydrogenase NADP-binding" evidence="4">
    <location>
        <begin position="11"/>
        <end position="168"/>
    </location>
</feature>
<sequence length="302" mass="31553">MNTKDLFPPKNIGFIGLGVMGSPMCANLVRKSGLPVHVNDRSAEAVATAVAAGARDAGSIAGVGASADIVFLSLPSIVQVESVCEELLAANPRPRLIVDMSTSEVARTRALAKKLEAAGVAFVDAPVARTAEAAVKGTLFITVGGTQDLFDGLLPLLSHMGSDVLHCGETGCGQIVKILNNITVMMTVNALSEVITIGRRAGMDGKALFEALSKGSADSFVLRNHGMKYMVPDTFPEKIFPVDYAIKDASLALALAREGGFEPHIATYTHDMLGQVKAAGFGLNYHPVLVQLVDGRVKGPAA</sequence>
<proteinExistence type="predicted"/>
<dbReference type="SUPFAM" id="SSF48179">
    <property type="entry name" value="6-phosphogluconate dehydrogenase C-terminal domain-like"/>
    <property type="match status" value="1"/>
</dbReference>
<dbReference type="InterPro" id="IPR008927">
    <property type="entry name" value="6-PGluconate_DH-like_C_sf"/>
</dbReference>
<feature type="domain" description="3-hydroxyisobutyrate dehydrogenase-like NAD-binding" evidence="5">
    <location>
        <begin position="171"/>
        <end position="282"/>
    </location>
</feature>
<dbReference type="SUPFAM" id="SSF51735">
    <property type="entry name" value="NAD(P)-binding Rossmann-fold domains"/>
    <property type="match status" value="1"/>
</dbReference>
<feature type="active site" evidence="3">
    <location>
        <position position="177"/>
    </location>
</feature>
<dbReference type="EMBL" id="CCAE010000005">
    <property type="protein sequence ID" value="CDN86685.1"/>
    <property type="molecule type" value="Genomic_DNA"/>
</dbReference>
<dbReference type="PIRSF" id="PIRSF000103">
    <property type="entry name" value="HIBADH"/>
    <property type="match status" value="1"/>
</dbReference>
<dbReference type="Pfam" id="PF14833">
    <property type="entry name" value="NAD_binding_11"/>
    <property type="match status" value="1"/>
</dbReference>
<gene>
    <name evidence="6" type="ORF">BN948_01093</name>
</gene>
<dbReference type="Gene3D" id="1.10.1040.10">
    <property type="entry name" value="N-(1-d-carboxylethyl)-l-norvaline Dehydrogenase, domain 2"/>
    <property type="match status" value="1"/>
</dbReference>
<evidence type="ECO:0000256" key="1">
    <source>
        <dbReference type="ARBA" id="ARBA00023002"/>
    </source>
</evidence>
<evidence type="ECO:0000256" key="2">
    <source>
        <dbReference type="ARBA" id="ARBA00023027"/>
    </source>
</evidence>
<evidence type="ECO:0000256" key="3">
    <source>
        <dbReference type="PIRSR" id="PIRSR000103-1"/>
    </source>
</evidence>
<dbReference type="InterPro" id="IPR015815">
    <property type="entry name" value="HIBADH-related"/>
</dbReference>
<dbReference type="InterPro" id="IPR006115">
    <property type="entry name" value="6PGDH_NADP-bd"/>
</dbReference>
<dbReference type="PANTHER" id="PTHR43060">
    <property type="entry name" value="3-HYDROXYISOBUTYRATE DEHYDROGENASE-LIKE 1, MITOCHONDRIAL-RELATED"/>
    <property type="match status" value="1"/>
</dbReference>
<evidence type="ECO:0000259" key="4">
    <source>
        <dbReference type="Pfam" id="PF03446"/>
    </source>
</evidence>
<evidence type="ECO:0000259" key="5">
    <source>
        <dbReference type="Pfam" id="PF14833"/>
    </source>
</evidence>
<name>A0A1L1PMY8_HYDIT</name>
<evidence type="ECO:0000313" key="6">
    <source>
        <dbReference type="EMBL" id="CDN86685.1"/>
    </source>
</evidence>
<dbReference type="Gene3D" id="3.40.50.720">
    <property type="entry name" value="NAD(P)-binding Rossmann-like Domain"/>
    <property type="match status" value="1"/>
</dbReference>